<evidence type="ECO:0000259" key="1">
    <source>
        <dbReference type="Pfam" id="PF04542"/>
    </source>
</evidence>
<sequence>MLPNNRLELIRQTARKNEEAFRRLFDQYYPIVRKYRRKYYVNGYDKDDLDQEARMVLLRSACRFEAARKVSFGTFFSHNLRNRLFDLIRTNNAQKRLPVEPLTSFEANEYFYAAQIADDSASSPIDAVIVDEALRNLYSSCSPLERRAFNLMMSENGYANLAPKEQRGIINAFERCRRKFDGEIN</sequence>
<protein>
    <submittedName>
        <fullName evidence="2">DNA-directed RNA polymerase specialized sigma subunit</fullName>
    </submittedName>
</protein>
<feature type="domain" description="RNA polymerase sigma-70 region 2" evidence="1">
    <location>
        <begin position="24"/>
        <end position="92"/>
    </location>
</feature>
<dbReference type="GO" id="GO:0003700">
    <property type="term" value="F:DNA-binding transcription factor activity"/>
    <property type="evidence" value="ECO:0007669"/>
    <property type="project" value="InterPro"/>
</dbReference>
<dbReference type="Proteomes" id="UP000294668">
    <property type="component" value="Unassembled WGS sequence"/>
</dbReference>
<dbReference type="GO" id="GO:0006352">
    <property type="term" value="P:DNA-templated transcription initiation"/>
    <property type="evidence" value="ECO:0007669"/>
    <property type="project" value="InterPro"/>
</dbReference>
<dbReference type="GO" id="GO:0000428">
    <property type="term" value="C:DNA-directed RNA polymerase complex"/>
    <property type="evidence" value="ECO:0007669"/>
    <property type="project" value="UniProtKB-KW"/>
</dbReference>
<reference evidence="3 5" key="2">
    <citation type="journal article" date="2019" name="Appl. Microbiol. Biotechnol.">
        <title>Uncovering carbohydrate metabolism through a genotype-phenotype association study of 56 lactic acid bacteria genomes.</title>
        <authorList>
            <person name="Buron-Moles G."/>
            <person name="Chailyan A."/>
            <person name="Dolejs I."/>
            <person name="Forster J."/>
            <person name="Miks M.H."/>
        </authorList>
    </citation>
    <scope>NUCLEOTIDE SEQUENCE [LARGE SCALE GENOMIC DNA]</scope>
    <source>
        <strain evidence="3 5">DSM 10551</strain>
    </source>
</reference>
<dbReference type="Pfam" id="PF04542">
    <property type="entry name" value="Sigma70_r2"/>
    <property type="match status" value="1"/>
</dbReference>
<dbReference type="EMBL" id="PUFL01000049">
    <property type="protein sequence ID" value="TDG91890.1"/>
    <property type="molecule type" value="Genomic_DNA"/>
</dbReference>
<comment type="caution">
    <text evidence="2">The sequence shown here is derived from an EMBL/GenBank/DDBJ whole genome shotgun (WGS) entry which is preliminary data.</text>
</comment>
<dbReference type="InterPro" id="IPR013325">
    <property type="entry name" value="RNA_pol_sigma_r2"/>
</dbReference>
<evidence type="ECO:0000313" key="2">
    <source>
        <dbReference type="EMBL" id="GAW72363.1"/>
    </source>
</evidence>
<dbReference type="OrthoDB" id="1767844at2"/>
<name>A0A224VH02_9LACO</name>
<reference evidence="3" key="3">
    <citation type="submission" date="2019-02" db="EMBL/GenBank/DDBJ databases">
        <authorList>
            <person name="Buron G."/>
            <person name="Chaylann A."/>
            <person name="Dolejs I."/>
            <person name="Forster J."/>
            <person name="Miks M.H."/>
        </authorList>
    </citation>
    <scope>NUCLEOTIDE SEQUENCE</scope>
    <source>
        <strain evidence="3">DSM 10551</strain>
    </source>
</reference>
<organism evidence="2 4">
    <name type="scientific">Lentilactobacillus parakefiri</name>
    <dbReference type="NCBI Taxonomy" id="152332"/>
    <lineage>
        <taxon>Bacteria</taxon>
        <taxon>Bacillati</taxon>
        <taxon>Bacillota</taxon>
        <taxon>Bacilli</taxon>
        <taxon>Lactobacillales</taxon>
        <taxon>Lactobacillaceae</taxon>
        <taxon>Lentilactobacillus</taxon>
    </lineage>
</organism>
<keyword evidence="2" id="KW-0804">Transcription</keyword>
<dbReference type="NCBIfam" id="TIGR02937">
    <property type="entry name" value="sigma70-ECF"/>
    <property type="match status" value="1"/>
</dbReference>
<keyword evidence="5" id="KW-1185">Reference proteome</keyword>
<dbReference type="Gene3D" id="1.10.1740.10">
    <property type="match status" value="1"/>
</dbReference>
<evidence type="ECO:0000313" key="4">
    <source>
        <dbReference type="Proteomes" id="UP000214739"/>
    </source>
</evidence>
<dbReference type="Proteomes" id="UP000214739">
    <property type="component" value="Unassembled WGS sequence"/>
</dbReference>
<reference evidence="2 4" key="1">
    <citation type="journal article" date="2017" name="Biosci Microbiota Food Health">
        <title>Genomic characterization reconfirms the taxonomic status of Lactobacillus parakefiri.</title>
        <authorList>
            <person name="Tanizawa Y."/>
            <person name="Kobayashi H."/>
            <person name="Kaminuma E."/>
            <person name="Sakamoto M."/>
            <person name="Ohkuma M."/>
            <person name="Nakamura Y."/>
            <person name="Arita M."/>
            <person name="Tohno M."/>
        </authorList>
    </citation>
    <scope>NUCLEOTIDE SEQUENCE [LARGE SCALE GENOMIC DNA]</scope>
    <source>
        <strain evidence="2 4">JCM 8573</strain>
    </source>
</reference>
<dbReference type="InterPro" id="IPR014284">
    <property type="entry name" value="RNA_pol_sigma-70_dom"/>
</dbReference>
<dbReference type="InterPro" id="IPR007627">
    <property type="entry name" value="RNA_pol_sigma70_r2"/>
</dbReference>
<dbReference type="SUPFAM" id="SSF88946">
    <property type="entry name" value="Sigma2 domain of RNA polymerase sigma factors"/>
    <property type="match status" value="1"/>
</dbReference>
<evidence type="ECO:0000313" key="3">
    <source>
        <dbReference type="EMBL" id="TDG91890.1"/>
    </source>
</evidence>
<dbReference type="AlphaFoldDB" id="A0A224VH02"/>
<dbReference type="EMBL" id="BDGB01000067">
    <property type="protein sequence ID" value="GAW72363.1"/>
    <property type="molecule type" value="Genomic_DNA"/>
</dbReference>
<dbReference type="RefSeq" id="WP_057962638.1">
    <property type="nucleotide sequence ID" value="NZ_BAAAXO010000057.1"/>
</dbReference>
<accession>A0A224VH02</accession>
<proteinExistence type="predicted"/>
<keyword evidence="2" id="KW-0240">DNA-directed RNA polymerase</keyword>
<evidence type="ECO:0000313" key="5">
    <source>
        <dbReference type="Proteomes" id="UP000294668"/>
    </source>
</evidence>
<gene>
    <name evidence="3" type="ORF">C5L28_002163</name>
    <name evidence="2" type="ORF">LPKJCM_01477</name>
</gene>